<comment type="caution">
    <text evidence="1">The sequence shown here is derived from an EMBL/GenBank/DDBJ whole genome shotgun (WGS) entry which is preliminary data.</text>
</comment>
<reference evidence="1 2" key="1">
    <citation type="journal article" date="2017" name="Mol. Plant">
        <title>The Genome of Medicinal Plant Macleaya cordata Provides New Insights into Benzylisoquinoline Alkaloids Metabolism.</title>
        <authorList>
            <person name="Liu X."/>
            <person name="Liu Y."/>
            <person name="Huang P."/>
            <person name="Ma Y."/>
            <person name="Qing Z."/>
            <person name="Tang Q."/>
            <person name="Cao H."/>
            <person name="Cheng P."/>
            <person name="Zheng Y."/>
            <person name="Yuan Z."/>
            <person name="Zhou Y."/>
            <person name="Liu J."/>
            <person name="Tang Z."/>
            <person name="Zhuo Y."/>
            <person name="Zhang Y."/>
            <person name="Yu L."/>
            <person name="Huang J."/>
            <person name="Yang P."/>
            <person name="Peng Q."/>
            <person name="Zhang J."/>
            <person name="Jiang W."/>
            <person name="Zhang Z."/>
            <person name="Lin K."/>
            <person name="Ro D.K."/>
            <person name="Chen X."/>
            <person name="Xiong X."/>
            <person name="Shang Y."/>
            <person name="Huang S."/>
            <person name="Zeng J."/>
        </authorList>
    </citation>
    <scope>NUCLEOTIDE SEQUENCE [LARGE SCALE GENOMIC DNA]</scope>
    <source>
        <strain evidence="2">cv. BLH2017</strain>
        <tissue evidence="1">Root</tissue>
    </source>
</reference>
<gene>
    <name evidence="1" type="ORF">BVC80_8049g6</name>
</gene>
<organism evidence="1 2">
    <name type="scientific">Macleaya cordata</name>
    <name type="common">Five-seeded plume-poppy</name>
    <name type="synonym">Bocconia cordata</name>
    <dbReference type="NCBI Taxonomy" id="56857"/>
    <lineage>
        <taxon>Eukaryota</taxon>
        <taxon>Viridiplantae</taxon>
        <taxon>Streptophyta</taxon>
        <taxon>Embryophyta</taxon>
        <taxon>Tracheophyta</taxon>
        <taxon>Spermatophyta</taxon>
        <taxon>Magnoliopsida</taxon>
        <taxon>Ranunculales</taxon>
        <taxon>Papaveraceae</taxon>
        <taxon>Papaveroideae</taxon>
        <taxon>Macleaya</taxon>
    </lineage>
</organism>
<keyword evidence="2" id="KW-1185">Reference proteome</keyword>
<evidence type="ECO:0000313" key="1">
    <source>
        <dbReference type="EMBL" id="OVA01234.1"/>
    </source>
</evidence>
<proteinExistence type="predicted"/>
<dbReference type="InParanoid" id="A0A200PSQ1"/>
<dbReference type="EMBL" id="MVGT01004152">
    <property type="protein sequence ID" value="OVA01234.1"/>
    <property type="molecule type" value="Genomic_DNA"/>
</dbReference>
<sequence length="96" mass="11070">MREPEPSRNSINRGGIHRVDTSVEVDAKLSTVIRRLEALEMTLNRKQETIERQLPNQVMSCRNEPNIYPCTIYGDPNHTCSSCPFFYRQETSGEQV</sequence>
<name>A0A200PSQ1_MACCD</name>
<accession>A0A200PSQ1</accession>
<dbReference type="Proteomes" id="UP000195402">
    <property type="component" value="Unassembled WGS sequence"/>
</dbReference>
<dbReference type="AlphaFoldDB" id="A0A200PSQ1"/>
<evidence type="ECO:0000313" key="2">
    <source>
        <dbReference type="Proteomes" id="UP000195402"/>
    </source>
</evidence>
<protein>
    <submittedName>
        <fullName evidence="1">Uncharacterized protein</fullName>
    </submittedName>
</protein>